<organism evidence="4 5">
    <name type="scientific">Diacronema lutheri</name>
    <name type="common">Unicellular marine alga</name>
    <name type="synonym">Monochrysis lutheri</name>
    <dbReference type="NCBI Taxonomy" id="2081491"/>
    <lineage>
        <taxon>Eukaryota</taxon>
        <taxon>Haptista</taxon>
        <taxon>Haptophyta</taxon>
        <taxon>Pavlovophyceae</taxon>
        <taxon>Pavlovales</taxon>
        <taxon>Pavlovaceae</taxon>
        <taxon>Diacronema</taxon>
    </lineage>
</organism>
<evidence type="ECO:0000313" key="4">
    <source>
        <dbReference type="EMBL" id="KAG8458194.1"/>
    </source>
</evidence>
<feature type="compositionally biased region" description="Low complexity" evidence="1">
    <location>
        <begin position="282"/>
        <end position="297"/>
    </location>
</feature>
<evidence type="ECO:0000313" key="5">
    <source>
        <dbReference type="Proteomes" id="UP000751190"/>
    </source>
</evidence>
<evidence type="ECO:0000256" key="2">
    <source>
        <dbReference type="SAM" id="SignalP"/>
    </source>
</evidence>
<feature type="chain" id="PRO_5035322417" description="Ribonuclease M5 C-terminal domain-containing protein" evidence="2">
    <location>
        <begin position="22"/>
        <end position="395"/>
    </location>
</feature>
<dbReference type="GO" id="GO:0043822">
    <property type="term" value="F:ribonuclease M5 activity"/>
    <property type="evidence" value="ECO:0007669"/>
    <property type="project" value="TreeGrafter"/>
</dbReference>
<dbReference type="EMBL" id="JAGTXO010000056">
    <property type="protein sequence ID" value="KAG8458194.1"/>
    <property type="molecule type" value="Genomic_DNA"/>
</dbReference>
<dbReference type="SUPFAM" id="SSF110455">
    <property type="entry name" value="Toprim domain"/>
    <property type="match status" value="1"/>
</dbReference>
<keyword evidence="2" id="KW-0732">Signal</keyword>
<evidence type="ECO:0000256" key="1">
    <source>
        <dbReference type="SAM" id="MobiDB-lite"/>
    </source>
</evidence>
<comment type="caution">
    <text evidence="4">The sequence shown here is derived from an EMBL/GenBank/DDBJ whole genome shotgun (WGS) entry which is preliminary data.</text>
</comment>
<dbReference type="PANTHER" id="PTHR39156:SF1">
    <property type="entry name" value="RIBONUCLEASE M5"/>
    <property type="match status" value="1"/>
</dbReference>
<dbReference type="AlphaFoldDB" id="A0A8J5XBG8"/>
<evidence type="ECO:0000259" key="3">
    <source>
        <dbReference type="Pfam" id="PF13331"/>
    </source>
</evidence>
<feature type="region of interest" description="Disordered" evidence="1">
    <location>
        <begin position="327"/>
        <end position="395"/>
    </location>
</feature>
<dbReference type="PANTHER" id="PTHR39156">
    <property type="entry name" value="RIBONUCLEASE M5"/>
    <property type="match status" value="1"/>
</dbReference>
<dbReference type="OrthoDB" id="536870at2759"/>
<feature type="domain" description="Ribonuclease M5 C-terminal" evidence="3">
    <location>
        <begin position="148"/>
        <end position="237"/>
    </location>
</feature>
<keyword evidence="5" id="KW-1185">Reference proteome</keyword>
<dbReference type="Pfam" id="PF13331">
    <property type="entry name" value="DUF4093"/>
    <property type="match status" value="1"/>
</dbReference>
<sequence length="395" mass="41199">MPARPRLRLLFLCAAGLCARGGVPGPVAARSRPLQPSPRGLIIVEGHADARAVRRAIRDAVVIHTNGKGLLDGKSGAGSLLVTRVRQAGSLPTVLTDPDLTGLELRNHIDGLLGGECLHAFLPARYAKLRQGAPREPGAGAAYKETGDLGVQHARPECIIAALRAARRSDATRAEFSAELLLAAGLTAPFDAPDGHGAGRLRHALCDALGLGRCNGKQLLRQLNRYGFTREEVNAVLAEIDNGAIVEETSAEAGPARAVRAPVQLAPAQGVQAWPAPPPQQAAPRASAAPSKPAAALQKVMTDRPGILPVQYAGPSPAELLQLYREAEQARATSGASDDDDDDDDGDWSEGWEEWELEGDGEGGGGAWRESALGSLGDGARDDNDDEASVGTMAG</sequence>
<protein>
    <recommendedName>
        <fullName evidence="3">Ribonuclease M5 C-terminal domain-containing protein</fullName>
    </recommendedName>
</protein>
<feature type="region of interest" description="Disordered" evidence="1">
    <location>
        <begin position="271"/>
        <end position="297"/>
    </location>
</feature>
<dbReference type="GO" id="GO:0006364">
    <property type="term" value="P:rRNA processing"/>
    <property type="evidence" value="ECO:0007669"/>
    <property type="project" value="TreeGrafter"/>
</dbReference>
<name>A0A8J5XBG8_DIALT</name>
<feature type="compositionally biased region" description="Acidic residues" evidence="1">
    <location>
        <begin position="337"/>
        <end position="361"/>
    </location>
</feature>
<dbReference type="Proteomes" id="UP000751190">
    <property type="component" value="Unassembled WGS sequence"/>
</dbReference>
<reference evidence="4" key="1">
    <citation type="submission" date="2021-05" db="EMBL/GenBank/DDBJ databases">
        <title>The genome of the haptophyte Pavlova lutheri (Diacronema luteri, Pavlovales) - a model for lipid biosynthesis in eukaryotic algae.</title>
        <authorList>
            <person name="Hulatt C.J."/>
            <person name="Posewitz M.C."/>
        </authorList>
    </citation>
    <scope>NUCLEOTIDE SEQUENCE</scope>
    <source>
        <strain evidence="4">NIVA-4/92</strain>
    </source>
</reference>
<dbReference type="InterPro" id="IPR025156">
    <property type="entry name" value="RNase_M5_C"/>
</dbReference>
<proteinExistence type="predicted"/>
<gene>
    <name evidence="4" type="ORF">KFE25_011725</name>
</gene>
<feature type="signal peptide" evidence="2">
    <location>
        <begin position="1"/>
        <end position="21"/>
    </location>
</feature>
<accession>A0A8J5XBG8</accession>
<dbReference type="Gene3D" id="3.40.1360.10">
    <property type="match status" value="1"/>
</dbReference>